<dbReference type="SUPFAM" id="SSF55729">
    <property type="entry name" value="Acyl-CoA N-acyltransferases (Nat)"/>
    <property type="match status" value="1"/>
</dbReference>
<dbReference type="Proteomes" id="UP000246115">
    <property type="component" value="Chromosome"/>
</dbReference>
<dbReference type="PANTHER" id="PTHR43072">
    <property type="entry name" value="N-ACETYLTRANSFERASE"/>
    <property type="match status" value="1"/>
</dbReference>
<reference evidence="4 6" key="2">
    <citation type="submission" date="2018-08" db="EMBL/GenBank/DDBJ databases">
        <title>Draft genome of Streptococcus sp. nov. Z1.</title>
        <authorList>
            <person name="Tian Z."/>
        </authorList>
    </citation>
    <scope>NUCLEOTIDE SEQUENCE [LARGE SCALE GENOMIC DNA]</scope>
    <source>
        <strain evidence="4">Z1</strain>
        <strain evidence="6">Z1(2018)</strain>
    </source>
</reference>
<dbReference type="Proteomes" id="UP000264056">
    <property type="component" value="Unassembled WGS sequence"/>
</dbReference>
<feature type="domain" description="N-acetyltransferase" evidence="1">
    <location>
        <begin position="26"/>
        <end position="171"/>
    </location>
</feature>
<reference evidence="2" key="4">
    <citation type="journal article" date="2019" name="Int. J. Syst. Evol. Microbiol.">
        <title>Streptococcus chenjunshii sp. nov. isolated from feces of Tibetan antelopes.</title>
        <authorList>
            <person name="Tian Z."/>
            <person name="Lu S."/>
            <person name="Jin D."/>
            <person name="Yang J."/>
            <person name="Pu J."/>
            <person name="Lai X.H."/>
            <person name="Bai X.N."/>
            <person name="Wu X.M."/>
            <person name="Li J."/>
            <person name="Wang S."/>
            <person name="Xu J."/>
        </authorList>
    </citation>
    <scope>NUCLEOTIDE SEQUENCE</scope>
    <source>
        <strain evidence="2">Z15</strain>
    </source>
</reference>
<accession>A0A346NC57</accession>
<evidence type="ECO:0000313" key="7">
    <source>
        <dbReference type="Proteomes" id="UP000264056"/>
    </source>
</evidence>
<dbReference type="CDD" id="cd04301">
    <property type="entry name" value="NAT_SF"/>
    <property type="match status" value="1"/>
</dbReference>
<organism evidence="4 6">
    <name type="scientific">Streptococcus chenjunshii</name>
    <dbReference type="NCBI Taxonomy" id="2173853"/>
    <lineage>
        <taxon>Bacteria</taxon>
        <taxon>Bacillati</taxon>
        <taxon>Bacillota</taxon>
        <taxon>Bacilli</taxon>
        <taxon>Lactobacillales</taxon>
        <taxon>Streptococcaceae</taxon>
        <taxon>Streptococcus</taxon>
    </lineage>
</organism>
<dbReference type="AlphaFoldDB" id="A0A372KQ69"/>
<reference evidence="5" key="3">
    <citation type="submission" date="2018-08" db="EMBL/GenBank/DDBJ databases">
        <title>Streptococcus chenjunshii sp. nov., isolated from stools sample of the Tibetan antelope in the Qinghai-Tibet plateau, China.</title>
        <authorList>
            <person name="Tian Z."/>
        </authorList>
    </citation>
    <scope>NUCLEOTIDE SEQUENCE [LARGE SCALE GENOMIC DNA]</scope>
    <source>
        <strain evidence="5">Z15</strain>
    </source>
</reference>
<dbReference type="InterPro" id="IPR016181">
    <property type="entry name" value="Acyl_CoA_acyltransferase"/>
</dbReference>
<dbReference type="EMBL" id="CP031733">
    <property type="protein sequence ID" value="AXQ78602.1"/>
    <property type="molecule type" value="Genomic_DNA"/>
</dbReference>
<evidence type="ECO:0000313" key="3">
    <source>
        <dbReference type="EMBL" id="RFU51934.1"/>
    </source>
</evidence>
<gene>
    <name evidence="2" type="ORF">DDV21_005655</name>
    <name evidence="3" type="ORF">DDV22_00390</name>
    <name evidence="4" type="ORF">DDV23_00945</name>
</gene>
<dbReference type="Gene3D" id="3.40.630.30">
    <property type="match status" value="1"/>
</dbReference>
<dbReference type="OrthoDB" id="5319888at2"/>
<evidence type="ECO:0000313" key="6">
    <source>
        <dbReference type="Proteomes" id="UP000262901"/>
    </source>
</evidence>
<dbReference type="GO" id="GO:0016747">
    <property type="term" value="F:acyltransferase activity, transferring groups other than amino-acyl groups"/>
    <property type="evidence" value="ECO:0007669"/>
    <property type="project" value="InterPro"/>
</dbReference>
<evidence type="ECO:0000313" key="5">
    <source>
        <dbReference type="Proteomes" id="UP000246115"/>
    </source>
</evidence>
<dbReference type="KEGG" id="schj:DDV21_005655"/>
<reference evidence="3 7" key="1">
    <citation type="submission" date="2018-08" db="EMBL/GenBank/DDBJ databases">
        <title>Draft genome of Streptococcus sp .nov. Z2.</title>
        <authorList>
            <person name="Tian Z."/>
        </authorList>
    </citation>
    <scope>NUCLEOTIDE SEQUENCE [LARGE SCALE GENOMIC DNA]</scope>
    <source>
        <strain evidence="3 7">Z2</strain>
    </source>
</reference>
<dbReference type="Proteomes" id="UP000262901">
    <property type="component" value="Unassembled WGS sequence"/>
</dbReference>
<keyword evidence="4" id="KW-0808">Transferase</keyword>
<dbReference type="PROSITE" id="PS51186">
    <property type="entry name" value="GNAT"/>
    <property type="match status" value="1"/>
</dbReference>
<evidence type="ECO:0000313" key="2">
    <source>
        <dbReference type="EMBL" id="AXQ78602.1"/>
    </source>
</evidence>
<name>A0A372KQ69_9STRE</name>
<keyword evidence="7" id="KW-1185">Reference proteome</keyword>
<proteinExistence type="predicted"/>
<sequence length="171" mass="19926">MEENKMSVTVREACEKDEAIFLELTSCLSQFNRHHHDDRSTYDNYTQVLENIKNKALKTFESKDDERIHLIFSEYNQDIVGYGLVRIYDEELTADNGTGETGLIDELFVIDSVRGQGIGRMLLNNCIDWLKKSGIRRIKLHAYSWNDAAQHMYEQNGFTAYAVAYEKWLED</sequence>
<evidence type="ECO:0000313" key="4">
    <source>
        <dbReference type="EMBL" id="RFU54126.1"/>
    </source>
</evidence>
<dbReference type="Pfam" id="PF00583">
    <property type="entry name" value="Acetyltransf_1"/>
    <property type="match status" value="1"/>
</dbReference>
<dbReference type="InterPro" id="IPR000182">
    <property type="entry name" value="GNAT_dom"/>
</dbReference>
<accession>A0A372KQ69</accession>
<evidence type="ECO:0000259" key="1">
    <source>
        <dbReference type="PROSITE" id="PS51186"/>
    </source>
</evidence>
<protein>
    <submittedName>
        <fullName evidence="4">GNAT family N-acetyltransferase</fullName>
    </submittedName>
</protein>
<dbReference type="EMBL" id="QVQZ01000001">
    <property type="protein sequence ID" value="RFU54126.1"/>
    <property type="molecule type" value="Genomic_DNA"/>
</dbReference>
<dbReference type="EMBL" id="QVQY01000001">
    <property type="protein sequence ID" value="RFU51934.1"/>
    <property type="molecule type" value="Genomic_DNA"/>
</dbReference>